<gene>
    <name evidence="1" type="ORF">Plil01_000202900</name>
</gene>
<proteinExistence type="predicted"/>
<dbReference type="AlphaFoldDB" id="A0A9W6TEG9"/>
<dbReference type="GO" id="GO:0003676">
    <property type="term" value="F:nucleic acid binding"/>
    <property type="evidence" value="ECO:0007669"/>
    <property type="project" value="InterPro"/>
</dbReference>
<evidence type="ECO:0000313" key="2">
    <source>
        <dbReference type="Proteomes" id="UP001165083"/>
    </source>
</evidence>
<keyword evidence="2" id="KW-1185">Reference proteome</keyword>
<dbReference type="InterPro" id="IPR036397">
    <property type="entry name" value="RNaseH_sf"/>
</dbReference>
<dbReference type="Proteomes" id="UP001165083">
    <property type="component" value="Unassembled WGS sequence"/>
</dbReference>
<name>A0A9W6TEG9_9STRA</name>
<evidence type="ECO:0000313" key="1">
    <source>
        <dbReference type="EMBL" id="GMF11313.1"/>
    </source>
</evidence>
<dbReference type="SUPFAM" id="SSF53098">
    <property type="entry name" value="Ribonuclease H-like"/>
    <property type="match status" value="1"/>
</dbReference>
<dbReference type="PANTHER" id="PTHR35046:SF9">
    <property type="entry name" value="RNA-DIRECTED DNA POLYMERASE"/>
    <property type="match status" value="1"/>
</dbReference>
<comment type="caution">
    <text evidence="1">The sequence shown here is derived from an EMBL/GenBank/DDBJ whole genome shotgun (WGS) entry which is preliminary data.</text>
</comment>
<protein>
    <submittedName>
        <fullName evidence="1">Unnamed protein product</fullName>
    </submittedName>
</protein>
<dbReference type="EMBL" id="BSXW01000072">
    <property type="protein sequence ID" value="GMF11313.1"/>
    <property type="molecule type" value="Genomic_DNA"/>
</dbReference>
<dbReference type="Gene3D" id="3.30.420.10">
    <property type="entry name" value="Ribonuclease H-like superfamily/Ribonuclease H"/>
    <property type="match status" value="1"/>
</dbReference>
<sequence length="579" mass="64360">MSSVGSGLCTPTHLNTEGWASSLDALKPYFNESYNAGILGYYGLSGLYTTTDFVIQGASANPPYSPEFWRSYKTSDALINALSVESFKTNSKYYPPAQEFCPDGVLGCEENCGETEACTEREEAGKSCLVVAMMFPSYDPGYFQARVFLPRTGPERVKLSTGNFGENGYGSKTDNPVDVDYPRLELMKFAASIVSDLPIGSMFSRFTLSDTHINDLLSKFSGTSHDSSEPEPYFHAACNWVKENYDLWADWIDELPVCTFQKHVSTRIVGCEEGNTIRRVEFEWKSPNPNNNSIPNDCDGGLTTLPSTITTTRSCEWICNNYRTGSGWVDFKPTCDPSFYDYNLSACDSSGYQSVQYYWKLPNPENHRLSAECQGGDDLPEPSRTKCGSVQSCADFCVAWQRTRTRTYPPRGVSSGLNKRWMDISIALVDNLPPTSAGSDSVIVISDKVSEQASFIPTSSNATLTEIACLFCTEYQVAHGLPRTIVMDRNVDFTSALRKGVIQVFKALTPCTDGKIETTNKLIAEYLRYFLKPHQDKWEDMLEAGEAFYNFHYPSSMHSATALGEPTASGNNRCNKQPF</sequence>
<organism evidence="1 2">
    <name type="scientific">Phytophthora lilii</name>
    <dbReference type="NCBI Taxonomy" id="2077276"/>
    <lineage>
        <taxon>Eukaryota</taxon>
        <taxon>Sar</taxon>
        <taxon>Stramenopiles</taxon>
        <taxon>Oomycota</taxon>
        <taxon>Peronosporomycetes</taxon>
        <taxon>Peronosporales</taxon>
        <taxon>Peronosporaceae</taxon>
        <taxon>Phytophthora</taxon>
    </lineage>
</organism>
<accession>A0A9W6TEG9</accession>
<reference evidence="1" key="1">
    <citation type="submission" date="2023-04" db="EMBL/GenBank/DDBJ databases">
        <title>Phytophthora lilii NBRC 32176.</title>
        <authorList>
            <person name="Ichikawa N."/>
            <person name="Sato H."/>
            <person name="Tonouchi N."/>
        </authorList>
    </citation>
    <scope>NUCLEOTIDE SEQUENCE</scope>
    <source>
        <strain evidence="1">NBRC 32176</strain>
    </source>
</reference>
<dbReference type="PANTHER" id="PTHR35046">
    <property type="entry name" value="ZINC KNUCKLE (CCHC-TYPE) FAMILY PROTEIN"/>
    <property type="match status" value="1"/>
</dbReference>
<dbReference type="InterPro" id="IPR012337">
    <property type="entry name" value="RNaseH-like_sf"/>
</dbReference>
<dbReference type="OrthoDB" id="2150267at2759"/>